<dbReference type="InterPro" id="IPR000361">
    <property type="entry name" value="ATAP_core_dom"/>
</dbReference>
<dbReference type="SUPFAM" id="SSF89360">
    <property type="entry name" value="HesB-like domain"/>
    <property type="match status" value="1"/>
</dbReference>
<dbReference type="Pfam" id="PF01521">
    <property type="entry name" value="Fe-S_biosyn"/>
    <property type="match status" value="1"/>
</dbReference>
<proteinExistence type="inferred from homology"/>
<dbReference type="PIRSF" id="PIRSF034852">
    <property type="entry name" value="UCP034852"/>
    <property type="match status" value="1"/>
</dbReference>
<name>A0ABT5VBG4_9BACI</name>
<evidence type="ECO:0000313" key="4">
    <source>
        <dbReference type="Proteomes" id="UP001148125"/>
    </source>
</evidence>
<dbReference type="Proteomes" id="UP001148125">
    <property type="component" value="Unassembled WGS sequence"/>
</dbReference>
<dbReference type="InterPro" id="IPR035903">
    <property type="entry name" value="HesB-like_dom_sf"/>
</dbReference>
<dbReference type="EMBL" id="JAOTPO010000003">
    <property type="protein sequence ID" value="MDE5412791.1"/>
    <property type="molecule type" value="Genomic_DNA"/>
</dbReference>
<sequence length="95" mass="11132">MSIEVTKPAYQWFKDEFNLEGTEYMRIFVRYGGCGSFQQGFSLGIVKEEPKDAAIEVNMEGTIFFIEKEDMWYFDGKGVKIKYSRTKEEIEFVQA</sequence>
<reference evidence="3" key="1">
    <citation type="submission" date="2024-05" db="EMBL/GenBank/DDBJ databases">
        <title>Alkalihalobacillus sp. strain MEB203 novel alkaliphilic bacterium from Lonar Lake, India.</title>
        <authorList>
            <person name="Joshi A."/>
            <person name="Thite S."/>
            <person name="Mengade P."/>
        </authorList>
    </citation>
    <scope>NUCLEOTIDE SEQUENCE</scope>
    <source>
        <strain evidence="3">MEB 203</strain>
    </source>
</reference>
<dbReference type="RefSeq" id="WP_275117428.1">
    <property type="nucleotide sequence ID" value="NZ_JAOTPO010000003.1"/>
</dbReference>
<evidence type="ECO:0000313" key="3">
    <source>
        <dbReference type="EMBL" id="MDE5412791.1"/>
    </source>
</evidence>
<dbReference type="Gene3D" id="2.60.300.12">
    <property type="entry name" value="HesB-like domain"/>
    <property type="match status" value="1"/>
</dbReference>
<accession>A0ABT5VBG4</accession>
<organism evidence="3 4">
    <name type="scientific">Alkalihalobacterium chitinilyticum</name>
    <dbReference type="NCBI Taxonomy" id="2980103"/>
    <lineage>
        <taxon>Bacteria</taxon>
        <taxon>Bacillati</taxon>
        <taxon>Bacillota</taxon>
        <taxon>Bacilli</taxon>
        <taxon>Bacillales</taxon>
        <taxon>Bacillaceae</taxon>
        <taxon>Alkalihalobacterium</taxon>
    </lineage>
</organism>
<protein>
    <submittedName>
        <fullName evidence="3">HesB/YadR/YfhF family protein</fullName>
    </submittedName>
</protein>
<comment type="caution">
    <text evidence="3">The sequence shown here is derived from an EMBL/GenBank/DDBJ whole genome shotgun (WGS) entry which is preliminary data.</text>
</comment>
<keyword evidence="4" id="KW-1185">Reference proteome</keyword>
<dbReference type="InterPro" id="IPR008326">
    <property type="entry name" value="PdhI-like"/>
</dbReference>
<evidence type="ECO:0000256" key="1">
    <source>
        <dbReference type="ARBA" id="ARBA00006718"/>
    </source>
</evidence>
<comment type="similarity">
    <text evidence="1">Belongs to the HesB/IscA family.</text>
</comment>
<evidence type="ECO:0000259" key="2">
    <source>
        <dbReference type="Pfam" id="PF01521"/>
    </source>
</evidence>
<feature type="domain" description="Core" evidence="2">
    <location>
        <begin position="1"/>
        <end position="92"/>
    </location>
</feature>
<gene>
    <name evidence="3" type="ORF">N7Z68_05295</name>
</gene>